<evidence type="ECO:0000256" key="2">
    <source>
        <dbReference type="ARBA" id="ARBA00012729"/>
    </source>
</evidence>
<evidence type="ECO:0000256" key="4">
    <source>
        <dbReference type="ARBA" id="ARBA00023295"/>
    </source>
</evidence>
<dbReference type="PROSITE" id="PS01095">
    <property type="entry name" value="GH18_1"/>
    <property type="match status" value="1"/>
</dbReference>
<gene>
    <name evidence="8" type="ORF">D1B31_05885</name>
</gene>
<evidence type="ECO:0000256" key="3">
    <source>
        <dbReference type="ARBA" id="ARBA00022801"/>
    </source>
</evidence>
<dbReference type="PROSITE" id="PS51910">
    <property type="entry name" value="GH18_2"/>
    <property type="match status" value="1"/>
</dbReference>
<dbReference type="EC" id="3.2.1.14" evidence="2"/>
<dbReference type="Proteomes" id="UP000284416">
    <property type="component" value="Unassembled WGS sequence"/>
</dbReference>
<dbReference type="SUPFAM" id="SSF51445">
    <property type="entry name" value="(Trans)glycosidases"/>
    <property type="match status" value="1"/>
</dbReference>
<evidence type="ECO:0000256" key="1">
    <source>
        <dbReference type="ARBA" id="ARBA00000822"/>
    </source>
</evidence>
<dbReference type="InterPro" id="IPR017853">
    <property type="entry name" value="GH"/>
</dbReference>
<evidence type="ECO:0000256" key="5">
    <source>
        <dbReference type="RuleBase" id="RU000489"/>
    </source>
</evidence>
<dbReference type="InterPro" id="IPR050314">
    <property type="entry name" value="Glycosyl_Hydrlase_18"/>
</dbReference>
<dbReference type="InterPro" id="IPR001579">
    <property type="entry name" value="Glyco_hydro_18_chit_AS"/>
</dbReference>
<sequence length="380" mass="42745">MIIIIFMSGFMTGSFYTSHMKDKKTVMKHHLAPESEKSLPGKKMPESASSKVVMGYVQDFRNPDLINVRNLTHVIFSFAHPSEDGDVLLNGDMAWENLRKTVRLAHENGSKVILSVGGWYHLNGEESYPYFKKAISNLDSRKKLVESLINIADQENLDGIDIDFEHPRTEADAANLAAFMKELSVKLHGQKKELSVAVNSKINAITGAEVESVIFKPEMFHFADYVNIMAYDGQWDGGYHAENLAPYHFTENVVHYWSRLFNSLEIPKSKLVLGVPLYAQPENINAKQISYATIISKNPDFANKDMIILNGTAYFYNGQKTVRKKTALALSNGFGGMMLWEAGHDGEGNTSMAKSIRSAINDHSHNSINIHSQKKTRRER</sequence>
<keyword evidence="3 5" id="KW-0378">Hydrolase</keyword>
<dbReference type="PANTHER" id="PTHR11177:SF317">
    <property type="entry name" value="CHITINASE 12-RELATED"/>
    <property type="match status" value="1"/>
</dbReference>
<organism evidence="8 9">
    <name type="scientific">Neobacillus notoginsengisoli</name>
    <dbReference type="NCBI Taxonomy" id="1578198"/>
    <lineage>
        <taxon>Bacteria</taxon>
        <taxon>Bacillati</taxon>
        <taxon>Bacillota</taxon>
        <taxon>Bacilli</taxon>
        <taxon>Bacillales</taxon>
        <taxon>Bacillaceae</taxon>
        <taxon>Neobacillus</taxon>
    </lineage>
</organism>
<dbReference type="PANTHER" id="PTHR11177">
    <property type="entry name" value="CHITINASE"/>
    <property type="match status" value="1"/>
</dbReference>
<dbReference type="OrthoDB" id="9775889at2"/>
<evidence type="ECO:0000313" key="8">
    <source>
        <dbReference type="EMBL" id="RHW42326.1"/>
    </source>
</evidence>
<dbReference type="Gene3D" id="3.40.5.30">
    <property type="entry name" value="(Trans)glycosidases - domain 2"/>
    <property type="match status" value="1"/>
</dbReference>
<dbReference type="SMART" id="SM00636">
    <property type="entry name" value="Glyco_18"/>
    <property type="match status" value="1"/>
</dbReference>
<dbReference type="GO" id="GO:0008843">
    <property type="term" value="F:endochitinase activity"/>
    <property type="evidence" value="ECO:0007669"/>
    <property type="project" value="UniProtKB-EC"/>
</dbReference>
<dbReference type="GO" id="GO:0005975">
    <property type="term" value="P:carbohydrate metabolic process"/>
    <property type="evidence" value="ECO:0007669"/>
    <property type="project" value="InterPro"/>
</dbReference>
<dbReference type="AlphaFoldDB" id="A0A417YXQ1"/>
<feature type="domain" description="GH18" evidence="7">
    <location>
        <begin position="51"/>
        <end position="363"/>
    </location>
</feature>
<accession>A0A417YXQ1</accession>
<dbReference type="InterPro" id="IPR001223">
    <property type="entry name" value="Glyco_hydro18_cat"/>
</dbReference>
<evidence type="ECO:0000313" key="9">
    <source>
        <dbReference type="Proteomes" id="UP000284416"/>
    </source>
</evidence>
<dbReference type="GO" id="GO:0006032">
    <property type="term" value="P:chitin catabolic process"/>
    <property type="evidence" value="ECO:0007669"/>
    <property type="project" value="TreeGrafter"/>
</dbReference>
<dbReference type="InterPro" id="IPR011583">
    <property type="entry name" value="Chitinase_II/V-like_cat"/>
</dbReference>
<name>A0A417YXQ1_9BACI</name>
<protein>
    <recommendedName>
        <fullName evidence="2">chitinase</fullName>
        <ecNumber evidence="2">3.2.1.14</ecNumber>
    </recommendedName>
</protein>
<keyword evidence="9" id="KW-1185">Reference proteome</keyword>
<keyword evidence="4 5" id="KW-0326">Glycosidase</keyword>
<comment type="caution">
    <text evidence="8">The sequence shown here is derived from an EMBL/GenBank/DDBJ whole genome shotgun (WGS) entry which is preliminary data.</text>
</comment>
<proteinExistence type="inferred from homology"/>
<dbReference type="GO" id="GO:0005576">
    <property type="term" value="C:extracellular region"/>
    <property type="evidence" value="ECO:0007669"/>
    <property type="project" value="TreeGrafter"/>
</dbReference>
<comment type="similarity">
    <text evidence="6">Belongs to the glycosyl hydrolase 18 family.</text>
</comment>
<comment type="catalytic activity">
    <reaction evidence="1">
        <text>Random endo-hydrolysis of N-acetyl-beta-D-glucosaminide (1-&gt;4)-beta-linkages in chitin and chitodextrins.</text>
        <dbReference type="EC" id="3.2.1.14"/>
    </reaction>
</comment>
<evidence type="ECO:0000256" key="6">
    <source>
        <dbReference type="RuleBase" id="RU004453"/>
    </source>
</evidence>
<evidence type="ECO:0000259" key="7">
    <source>
        <dbReference type="PROSITE" id="PS51910"/>
    </source>
</evidence>
<dbReference type="Pfam" id="PF00704">
    <property type="entry name" value="Glyco_hydro_18"/>
    <property type="match status" value="1"/>
</dbReference>
<reference evidence="8 9" key="1">
    <citation type="journal article" date="2017" name="Int. J. Syst. Evol. Microbiol.">
        <title>Bacillus notoginsengisoli sp. nov., a novel bacterium isolated from the rhizosphere of Panax notoginseng.</title>
        <authorList>
            <person name="Zhang M.Y."/>
            <person name="Cheng J."/>
            <person name="Cai Y."/>
            <person name="Zhang T.Y."/>
            <person name="Wu Y.Y."/>
            <person name="Manikprabhu D."/>
            <person name="Li W.J."/>
            <person name="Zhang Y.X."/>
        </authorList>
    </citation>
    <scope>NUCLEOTIDE SEQUENCE [LARGE SCALE GENOMIC DNA]</scope>
    <source>
        <strain evidence="8 9">JCM 30743</strain>
    </source>
</reference>
<dbReference type="EMBL" id="QWEG01000003">
    <property type="protein sequence ID" value="RHW42326.1"/>
    <property type="molecule type" value="Genomic_DNA"/>
</dbReference>
<dbReference type="Gene3D" id="3.20.20.80">
    <property type="entry name" value="Glycosidases"/>
    <property type="match status" value="1"/>
</dbReference>
<dbReference type="GO" id="GO:0008061">
    <property type="term" value="F:chitin binding"/>
    <property type="evidence" value="ECO:0007669"/>
    <property type="project" value="InterPro"/>
</dbReference>